<evidence type="ECO:0000256" key="2">
    <source>
        <dbReference type="ARBA" id="ARBA00022741"/>
    </source>
</evidence>
<dbReference type="InterPro" id="IPR056546">
    <property type="entry name" value="MreB_MamK-like"/>
</dbReference>
<dbReference type="STRING" id="258515.SAMN05192585_11746"/>
<accession>A0A1H0AUR7</accession>
<gene>
    <name evidence="6" type="primary">mreB</name>
    <name evidence="7" type="ORF">SAMN05192585_11746</name>
</gene>
<dbReference type="PANTHER" id="PTHR42749:SF1">
    <property type="entry name" value="CELL SHAPE-DETERMINING PROTEIN MREB"/>
    <property type="match status" value="1"/>
</dbReference>
<dbReference type="HAMAP" id="MF_02207">
    <property type="entry name" value="MreB"/>
    <property type="match status" value="1"/>
</dbReference>
<evidence type="ECO:0000256" key="1">
    <source>
        <dbReference type="ARBA" id="ARBA00022490"/>
    </source>
</evidence>
<dbReference type="RefSeq" id="WP_092640249.1">
    <property type="nucleotide sequence ID" value="NZ_FNID01000017.1"/>
</dbReference>
<evidence type="ECO:0000256" key="6">
    <source>
        <dbReference type="HAMAP-Rule" id="MF_02207"/>
    </source>
</evidence>
<dbReference type="InterPro" id="IPR004000">
    <property type="entry name" value="Actin"/>
</dbReference>
<evidence type="ECO:0000313" key="8">
    <source>
        <dbReference type="Proteomes" id="UP000199182"/>
    </source>
</evidence>
<dbReference type="Gene3D" id="3.30.420.40">
    <property type="match status" value="2"/>
</dbReference>
<feature type="binding site" evidence="6">
    <location>
        <begin position="283"/>
        <end position="286"/>
    </location>
    <ligand>
        <name>ATP</name>
        <dbReference type="ChEBI" id="CHEBI:30616"/>
    </ligand>
</feature>
<proteinExistence type="inferred from homology"/>
<evidence type="ECO:0000256" key="5">
    <source>
        <dbReference type="ARBA" id="ARBA00023458"/>
    </source>
</evidence>
<keyword evidence="1 6" id="KW-0963">Cytoplasm</keyword>
<evidence type="ECO:0000256" key="3">
    <source>
        <dbReference type="ARBA" id="ARBA00022840"/>
    </source>
</evidence>
<dbReference type="GO" id="GO:0005524">
    <property type="term" value="F:ATP binding"/>
    <property type="evidence" value="ECO:0007669"/>
    <property type="project" value="UniProtKB-KW"/>
</dbReference>
<dbReference type="NCBIfam" id="NF010539">
    <property type="entry name" value="PRK13927.1"/>
    <property type="match status" value="1"/>
</dbReference>
<comment type="subcellular location">
    <subcellularLocation>
        <location evidence="6">Cytoplasm</location>
    </subcellularLocation>
    <text evidence="6">Membrane-associated.</text>
</comment>
<dbReference type="PRINTS" id="PR01652">
    <property type="entry name" value="SHAPEPROTEIN"/>
</dbReference>
<dbReference type="Proteomes" id="UP000199182">
    <property type="component" value="Unassembled WGS sequence"/>
</dbReference>
<keyword evidence="3 6" id="KW-0067">ATP-binding</keyword>
<comment type="function">
    <text evidence="6">Forms membrane-associated dynamic filaments that are essential for cell shape determination. Acts by regulating cell wall synthesis and cell elongation, and thus cell shape. A feedback loop between cell geometry and MreB localization may maintain elongated cell shape by targeting cell wall growth to regions of negative cell wall curvature.</text>
</comment>
<dbReference type="AlphaFoldDB" id="A0A1H0AUR7"/>
<dbReference type="SUPFAM" id="SSF53067">
    <property type="entry name" value="Actin-like ATPase domain"/>
    <property type="match status" value="2"/>
</dbReference>
<dbReference type="SMART" id="SM00268">
    <property type="entry name" value="ACTIN"/>
    <property type="match status" value="1"/>
</dbReference>
<keyword evidence="2 6" id="KW-0547">Nucleotide-binding</keyword>
<evidence type="ECO:0000256" key="4">
    <source>
        <dbReference type="ARBA" id="ARBA00022960"/>
    </source>
</evidence>
<feature type="binding site" evidence="6">
    <location>
        <begin position="155"/>
        <end position="157"/>
    </location>
    <ligand>
        <name>ATP</name>
        <dbReference type="ChEBI" id="CHEBI:30616"/>
    </ligand>
</feature>
<comment type="similarity">
    <text evidence="5 6">Belongs to the FtsA/MreB family.</text>
</comment>
<dbReference type="PANTHER" id="PTHR42749">
    <property type="entry name" value="CELL SHAPE-DETERMINING PROTEIN MREB"/>
    <property type="match status" value="1"/>
</dbReference>
<name>A0A1H0AUR7_9FIRM</name>
<keyword evidence="4 6" id="KW-0133">Cell shape</keyword>
<dbReference type="NCBIfam" id="TIGR00904">
    <property type="entry name" value="mreB"/>
    <property type="match status" value="1"/>
</dbReference>
<keyword evidence="8" id="KW-1185">Reference proteome</keyword>
<feature type="binding site" evidence="6">
    <location>
        <begin position="203"/>
        <end position="206"/>
    </location>
    <ligand>
        <name>ATP</name>
        <dbReference type="ChEBI" id="CHEBI:30616"/>
    </ligand>
</feature>
<comment type="subunit">
    <text evidence="6">Forms polymers.</text>
</comment>
<dbReference type="GO" id="GO:0000902">
    <property type="term" value="P:cell morphogenesis"/>
    <property type="evidence" value="ECO:0007669"/>
    <property type="project" value="InterPro"/>
</dbReference>
<evidence type="ECO:0000313" key="7">
    <source>
        <dbReference type="EMBL" id="SDN37121.1"/>
    </source>
</evidence>
<dbReference type="InterPro" id="IPR004753">
    <property type="entry name" value="MreB"/>
</dbReference>
<organism evidence="7 8">
    <name type="scientific">Acetanaerobacterium elongatum</name>
    <dbReference type="NCBI Taxonomy" id="258515"/>
    <lineage>
        <taxon>Bacteria</taxon>
        <taxon>Bacillati</taxon>
        <taxon>Bacillota</taxon>
        <taxon>Clostridia</taxon>
        <taxon>Eubacteriales</taxon>
        <taxon>Oscillospiraceae</taxon>
        <taxon>Acetanaerobacterium</taxon>
    </lineage>
</organism>
<protein>
    <recommendedName>
        <fullName evidence="6">Cell shape-determining protein MreB</fullName>
    </recommendedName>
</protein>
<dbReference type="EMBL" id="FNID01000017">
    <property type="protein sequence ID" value="SDN37121.1"/>
    <property type="molecule type" value="Genomic_DNA"/>
</dbReference>
<dbReference type="OrthoDB" id="9768127at2"/>
<dbReference type="GO" id="GO:0008360">
    <property type="term" value="P:regulation of cell shape"/>
    <property type="evidence" value="ECO:0007669"/>
    <property type="project" value="UniProtKB-UniRule"/>
</dbReference>
<dbReference type="InterPro" id="IPR043129">
    <property type="entry name" value="ATPase_NBD"/>
</dbReference>
<dbReference type="Pfam" id="PF06723">
    <property type="entry name" value="MreB_Mbl"/>
    <property type="match status" value="1"/>
</dbReference>
<dbReference type="GO" id="GO:0005737">
    <property type="term" value="C:cytoplasm"/>
    <property type="evidence" value="ECO:0007669"/>
    <property type="project" value="UniProtKB-SubCell"/>
</dbReference>
<comment type="caution">
    <text evidence="6">Lacks conserved residue(s) required for the propagation of feature annotation.</text>
</comment>
<sequence length="339" mass="36239">MANKDIGIDLGTATVIVYIVGKGVVLCEPSIVAVETVSGKIVSVGEEAFKVLGRTPDNIRAVRPLQDGVISDYVLTEQMIKHFLKKSCGNMMFKPRVALCVPSGITDVESRAVIEAAITAGARKVFLIEEPVAAAIGAGIDISRPNGCMILDIGGGTTDIAVISLNGIVCKTSLKIAGNKFDNALVKYIRNKYSVLIGEKSAERLKKEIACVWNPQPDSVMEVKGRNLITGLPQKIAISAEETCEALNEPVSLIVQAIQSVVERTPPELVADISENGIVLTGGGSLLRGLAEYITAELRMKARVAEDPTNCVAIGTGKAFEYLNILQDGFFNPSTYKYQ</sequence>
<reference evidence="7 8" key="1">
    <citation type="submission" date="2016-10" db="EMBL/GenBank/DDBJ databases">
        <authorList>
            <person name="de Groot N.N."/>
        </authorList>
    </citation>
    <scope>NUCLEOTIDE SEQUENCE [LARGE SCALE GENOMIC DNA]</scope>
    <source>
        <strain evidence="7 8">CGMCC 1.5012</strain>
    </source>
</reference>
<dbReference type="CDD" id="cd10225">
    <property type="entry name" value="ASKHA_NBD_MreB-like"/>
    <property type="match status" value="1"/>
</dbReference>